<dbReference type="GO" id="GO:0008932">
    <property type="term" value="F:lytic endotransglycosylase activity"/>
    <property type="evidence" value="ECO:0007669"/>
    <property type="project" value="TreeGrafter"/>
</dbReference>
<dbReference type="CDD" id="cd00118">
    <property type="entry name" value="LysM"/>
    <property type="match status" value="1"/>
</dbReference>
<dbReference type="InterPro" id="IPR008258">
    <property type="entry name" value="Transglycosylase_SLT_dom_1"/>
</dbReference>
<protein>
    <submittedName>
        <fullName evidence="3">Transglycosylase SLT domain-containing protein</fullName>
    </submittedName>
</protein>
<reference evidence="3 4" key="1">
    <citation type="submission" date="2022-02" db="EMBL/GenBank/DDBJ databases">
        <title>The genome sequence of Shewanella sp. 3B26.</title>
        <authorList>
            <person name="Du J."/>
        </authorList>
    </citation>
    <scope>NUCLEOTIDE SEQUENCE [LARGE SCALE GENOMIC DNA]</scope>
    <source>
        <strain evidence="3 4">3B26</strain>
    </source>
</reference>
<dbReference type="Gene3D" id="1.10.530.10">
    <property type="match status" value="1"/>
</dbReference>
<name>A0AAJ1EZ23_9GAMM</name>
<dbReference type="InterPro" id="IPR018392">
    <property type="entry name" value="LysM"/>
</dbReference>
<evidence type="ECO:0000256" key="1">
    <source>
        <dbReference type="SAM" id="MobiDB-lite"/>
    </source>
</evidence>
<dbReference type="Pfam" id="PF01476">
    <property type="entry name" value="LysM"/>
    <property type="match status" value="1"/>
</dbReference>
<organism evidence="3 4">
    <name type="scientific">Shewanella zhuhaiensis</name>
    <dbReference type="NCBI Taxonomy" id="2919576"/>
    <lineage>
        <taxon>Bacteria</taxon>
        <taxon>Pseudomonadati</taxon>
        <taxon>Pseudomonadota</taxon>
        <taxon>Gammaproteobacteria</taxon>
        <taxon>Alteromonadales</taxon>
        <taxon>Shewanellaceae</taxon>
        <taxon>Shewanella</taxon>
    </lineage>
</organism>
<dbReference type="PANTHER" id="PTHR33734">
    <property type="entry name" value="LYSM DOMAIN-CONTAINING GPI-ANCHORED PROTEIN 2"/>
    <property type="match status" value="1"/>
</dbReference>
<dbReference type="Proteomes" id="UP001297581">
    <property type="component" value="Unassembled WGS sequence"/>
</dbReference>
<feature type="domain" description="LysM" evidence="2">
    <location>
        <begin position="395"/>
        <end position="439"/>
    </location>
</feature>
<keyword evidence="4" id="KW-1185">Reference proteome</keyword>
<gene>
    <name evidence="3" type="ORF">MJ923_04690</name>
</gene>
<evidence type="ECO:0000313" key="4">
    <source>
        <dbReference type="Proteomes" id="UP001297581"/>
    </source>
</evidence>
<dbReference type="PANTHER" id="PTHR33734:SF22">
    <property type="entry name" value="MEMBRANE-BOUND LYTIC MUREIN TRANSGLYCOSYLASE D"/>
    <property type="match status" value="1"/>
</dbReference>
<dbReference type="CDD" id="cd16894">
    <property type="entry name" value="MltD-like"/>
    <property type="match status" value="1"/>
</dbReference>
<dbReference type="InterPro" id="IPR023346">
    <property type="entry name" value="Lysozyme-like_dom_sf"/>
</dbReference>
<dbReference type="SMART" id="SM00257">
    <property type="entry name" value="LysM"/>
    <property type="match status" value="1"/>
</dbReference>
<dbReference type="EMBL" id="JAKUDL010000001">
    <property type="protein sequence ID" value="MCH4293601.1"/>
    <property type="molecule type" value="Genomic_DNA"/>
</dbReference>
<dbReference type="SUPFAM" id="SSF54106">
    <property type="entry name" value="LysM domain"/>
    <property type="match status" value="1"/>
</dbReference>
<dbReference type="InterPro" id="IPR036779">
    <property type="entry name" value="LysM_dom_sf"/>
</dbReference>
<comment type="caution">
    <text evidence="3">The sequence shown here is derived from an EMBL/GenBank/DDBJ whole genome shotgun (WGS) entry which is preliminary data.</text>
</comment>
<proteinExistence type="predicted"/>
<dbReference type="Gene3D" id="3.10.350.10">
    <property type="entry name" value="LysM domain"/>
    <property type="match status" value="1"/>
</dbReference>
<dbReference type="Pfam" id="PF01464">
    <property type="entry name" value="SLT"/>
    <property type="match status" value="1"/>
</dbReference>
<dbReference type="SUPFAM" id="SSF53955">
    <property type="entry name" value="Lysozyme-like"/>
    <property type="match status" value="1"/>
</dbReference>
<feature type="region of interest" description="Disordered" evidence="1">
    <location>
        <begin position="59"/>
        <end position="112"/>
    </location>
</feature>
<dbReference type="PROSITE" id="PS51782">
    <property type="entry name" value="LYSM"/>
    <property type="match status" value="1"/>
</dbReference>
<evidence type="ECO:0000313" key="3">
    <source>
        <dbReference type="EMBL" id="MCH4293601.1"/>
    </source>
</evidence>
<sequence length="442" mass="47636">MSGLLTIYCGDAMVLKLKPSEQRRYAEGFWGAPSLALFAALFSTLILSGCQLSTVPATNPTDETVLSEPSDEPNSAATEMSNDEDTGAATGTETTPKASSAHRVKTTKAQQTDTKAVDYSDLWHKIADARSIDIPPHKEVDYYRGQFASRALFPANATRAASPWMFHVVNELEARDMPLELALLPLVESGFQPGVKGIGGAGLWQLSAQTARGLKLRVNKEYDGRLDPIPATRAALDYLLYLYEMFDNDWLSAVAAYNMGEGKLKSAIARNRRQGKPEDFLSLGMSRNQAPSLYKWLAVIEIARDPAALEMNFPVIANTQVLGREGVPNGVSLSSVAKAIALPKAELLALNPAFKTQVVPSSGKYMINLPLEQTGAFELARAQLKREPNAVGNGGSYVVKSGDTLSGIAKRQGVKLSSLMQVNGLNNKSIIRPGQKLAIPGA</sequence>
<dbReference type="AlphaFoldDB" id="A0AAJ1EZ23"/>
<evidence type="ECO:0000259" key="2">
    <source>
        <dbReference type="PROSITE" id="PS51782"/>
    </source>
</evidence>
<accession>A0AAJ1EZ23</accession>